<dbReference type="Proteomes" id="UP000215199">
    <property type="component" value="Unassembled WGS sequence"/>
</dbReference>
<proteinExistence type="predicted"/>
<keyword evidence="1" id="KW-1133">Transmembrane helix</keyword>
<dbReference type="RefSeq" id="WP_093949176.1">
    <property type="nucleotide sequence ID" value="NZ_NMUL01000021.1"/>
</dbReference>
<protein>
    <submittedName>
        <fullName evidence="2">ABC transporter permease</fullName>
    </submittedName>
</protein>
<gene>
    <name evidence="2" type="ORF">CF165_20665</name>
</gene>
<accession>A0A229T3I7</accession>
<comment type="caution">
    <text evidence="2">The sequence shown here is derived from an EMBL/GenBank/DDBJ whole genome shotgun (WGS) entry which is preliminary data.</text>
</comment>
<sequence>MTLRRWFSGVLAVVSAVLLVLTLSWPDWIEEIFGVSPDVGDGSAEAFLVVGSAAVAVVSSVDAVRLWWRLRRPDPLRFGNGGSGHGQ</sequence>
<reference evidence="3" key="1">
    <citation type="submission" date="2017-07" db="EMBL/GenBank/DDBJ databases">
        <title>Comparative genome mining reveals phylogenetic distribution patterns of secondary metabolites in Amycolatopsis.</title>
        <authorList>
            <person name="Adamek M."/>
            <person name="Alanjary M."/>
            <person name="Sales-Ortells H."/>
            <person name="Goodfellow M."/>
            <person name="Bull A.T."/>
            <person name="Kalinowski J."/>
            <person name="Ziemert N."/>
        </authorList>
    </citation>
    <scope>NUCLEOTIDE SEQUENCE [LARGE SCALE GENOMIC DNA]</scope>
    <source>
        <strain evidence="3">H5</strain>
    </source>
</reference>
<keyword evidence="1" id="KW-0812">Transmembrane</keyword>
<evidence type="ECO:0000256" key="1">
    <source>
        <dbReference type="SAM" id="Phobius"/>
    </source>
</evidence>
<evidence type="ECO:0000313" key="2">
    <source>
        <dbReference type="EMBL" id="OXM65816.1"/>
    </source>
</evidence>
<evidence type="ECO:0000313" key="3">
    <source>
        <dbReference type="Proteomes" id="UP000215199"/>
    </source>
</evidence>
<name>A0A229T3I7_9PSEU</name>
<keyword evidence="3" id="KW-1185">Reference proteome</keyword>
<keyword evidence="1" id="KW-0472">Membrane</keyword>
<organism evidence="2 3">
    <name type="scientific">Amycolatopsis vastitatis</name>
    <dbReference type="NCBI Taxonomy" id="1905142"/>
    <lineage>
        <taxon>Bacteria</taxon>
        <taxon>Bacillati</taxon>
        <taxon>Actinomycetota</taxon>
        <taxon>Actinomycetes</taxon>
        <taxon>Pseudonocardiales</taxon>
        <taxon>Pseudonocardiaceae</taxon>
        <taxon>Amycolatopsis</taxon>
    </lineage>
</organism>
<dbReference type="AlphaFoldDB" id="A0A229T3I7"/>
<feature type="transmembrane region" description="Helical" evidence="1">
    <location>
        <begin position="46"/>
        <end position="68"/>
    </location>
</feature>
<dbReference type="EMBL" id="NMUL01000021">
    <property type="protein sequence ID" value="OXM65816.1"/>
    <property type="molecule type" value="Genomic_DNA"/>
</dbReference>